<dbReference type="OMA" id="IDYAGMN"/>
<dbReference type="GeneID" id="110987958"/>
<dbReference type="OrthoDB" id="1046782at2759"/>
<dbReference type="RefSeq" id="XP_022106829.1">
    <property type="nucleotide sequence ID" value="XM_022251137.1"/>
</dbReference>
<evidence type="ECO:0000313" key="2">
    <source>
        <dbReference type="Proteomes" id="UP000694845"/>
    </source>
</evidence>
<name>A0A8B7ZN18_ACAPL</name>
<feature type="domain" description="Phosphatidylinositol-specific phospholipase C X" evidence="1">
    <location>
        <begin position="29"/>
        <end position="170"/>
    </location>
</feature>
<accession>A0A8B7ZN18</accession>
<dbReference type="CDD" id="cd08586">
    <property type="entry name" value="PI-PLCc_BcPLC_like"/>
    <property type="match status" value="1"/>
</dbReference>
<dbReference type="GO" id="GO:0008081">
    <property type="term" value="F:phosphoric diester hydrolase activity"/>
    <property type="evidence" value="ECO:0007669"/>
    <property type="project" value="InterPro"/>
</dbReference>
<reference evidence="3" key="1">
    <citation type="submission" date="2025-08" db="UniProtKB">
        <authorList>
            <consortium name="RefSeq"/>
        </authorList>
    </citation>
    <scope>IDENTIFICATION</scope>
</reference>
<dbReference type="AlphaFoldDB" id="A0A8B7ZN18"/>
<organism evidence="2 3">
    <name type="scientific">Acanthaster planci</name>
    <name type="common">Crown-of-thorns starfish</name>
    <dbReference type="NCBI Taxonomy" id="133434"/>
    <lineage>
        <taxon>Eukaryota</taxon>
        <taxon>Metazoa</taxon>
        <taxon>Echinodermata</taxon>
        <taxon>Eleutherozoa</taxon>
        <taxon>Asterozoa</taxon>
        <taxon>Asteroidea</taxon>
        <taxon>Valvatacea</taxon>
        <taxon>Valvatida</taxon>
        <taxon>Acanthasteridae</taxon>
        <taxon>Acanthaster</taxon>
    </lineage>
</organism>
<dbReference type="GO" id="GO:0006629">
    <property type="term" value="P:lipid metabolic process"/>
    <property type="evidence" value="ECO:0007669"/>
    <property type="project" value="InterPro"/>
</dbReference>
<dbReference type="PANTHER" id="PTHR13593">
    <property type="match status" value="1"/>
</dbReference>
<dbReference type="Proteomes" id="UP000694845">
    <property type="component" value="Unplaced"/>
</dbReference>
<proteinExistence type="predicted"/>
<dbReference type="PANTHER" id="PTHR13593:SF113">
    <property type="entry name" value="SI:DKEY-266F7.9"/>
    <property type="match status" value="1"/>
</dbReference>
<dbReference type="SUPFAM" id="SSF51695">
    <property type="entry name" value="PLC-like phosphodiesterases"/>
    <property type="match status" value="1"/>
</dbReference>
<dbReference type="KEGG" id="aplc:110987958"/>
<dbReference type="InterPro" id="IPR051057">
    <property type="entry name" value="PI-PLC_domain"/>
</dbReference>
<dbReference type="InterPro" id="IPR000909">
    <property type="entry name" value="PLipase_C_PInositol-sp_X_dom"/>
</dbReference>
<dbReference type="SMART" id="SM00148">
    <property type="entry name" value="PLCXc"/>
    <property type="match status" value="1"/>
</dbReference>
<dbReference type="InterPro" id="IPR017946">
    <property type="entry name" value="PLC-like_Pdiesterase_TIM-brl"/>
</dbReference>
<dbReference type="PROSITE" id="PS50007">
    <property type="entry name" value="PIPLC_X_DOMAIN"/>
    <property type="match status" value="1"/>
</dbReference>
<dbReference type="Gene3D" id="3.20.20.190">
    <property type="entry name" value="Phosphatidylinositol (PI) phosphodiesterase"/>
    <property type="match status" value="1"/>
</dbReference>
<keyword evidence="2" id="KW-1185">Reference proteome</keyword>
<dbReference type="Pfam" id="PF00388">
    <property type="entry name" value="PI-PLC-X"/>
    <property type="match status" value="1"/>
</dbReference>
<gene>
    <name evidence="3" type="primary">LOC110987958</name>
</gene>
<protein>
    <submittedName>
        <fullName evidence="3">Uncharacterized protein LOC110987958</fullName>
    </submittedName>
</protein>
<evidence type="ECO:0000259" key="1">
    <source>
        <dbReference type="SMART" id="SM00148"/>
    </source>
</evidence>
<sequence>MGACICRPCHNESGIRRDYRPPSHWMSDVSDDRSMTCLSIPGTHESLCLYGGCSLQCQTWSLTRQYEAGIRFVDVRCRHVNDQLVVYHSYVYQHANFDDVLKATLAFLDAHSQETIFMRVRAEYIPEYNTQLFPVAVQMYIDRYPSAKFWSGQTFPTMSEIRGKVMILRDYYGLATFGLPYAKLDIEDMFDVSTLLPKDIARKRESVKRHLEKAIRGPPSTMYLTYSSGTGTFAWPVAVARKINKFLCDFLGRRIGKDKLGIIAMDFPSSELIGKIIDSNFE</sequence>
<evidence type="ECO:0000313" key="3">
    <source>
        <dbReference type="RefSeq" id="XP_022106829.1"/>
    </source>
</evidence>